<keyword evidence="2" id="KW-1185">Reference proteome</keyword>
<dbReference type="AlphaFoldDB" id="A0AAE0MYC9"/>
<evidence type="ECO:0000313" key="2">
    <source>
        <dbReference type="Proteomes" id="UP001287356"/>
    </source>
</evidence>
<organism evidence="1 2">
    <name type="scientific">Lasiosphaeria ovina</name>
    <dbReference type="NCBI Taxonomy" id="92902"/>
    <lineage>
        <taxon>Eukaryota</taxon>
        <taxon>Fungi</taxon>
        <taxon>Dikarya</taxon>
        <taxon>Ascomycota</taxon>
        <taxon>Pezizomycotina</taxon>
        <taxon>Sordariomycetes</taxon>
        <taxon>Sordariomycetidae</taxon>
        <taxon>Sordariales</taxon>
        <taxon>Lasiosphaeriaceae</taxon>
        <taxon>Lasiosphaeria</taxon>
    </lineage>
</organism>
<dbReference type="PANTHER" id="PTHR10622:SF12">
    <property type="entry name" value="HET DOMAIN-CONTAINING PROTEIN"/>
    <property type="match status" value="1"/>
</dbReference>
<gene>
    <name evidence="1" type="ORF">B0T24DRAFT_514789</name>
</gene>
<dbReference type="PANTHER" id="PTHR10622">
    <property type="entry name" value="HET DOMAIN-CONTAINING PROTEIN"/>
    <property type="match status" value="1"/>
</dbReference>
<accession>A0AAE0MYC9</accession>
<sequence length="132" mass="15737">YRQSRICLVYLADVTTTEENEGRKEYLATSMRKSRWFTCGWTLQEFLAPDDVLFYDSKWFYITEKTVDEKPLSSIRAEHLQYRYMDREASIAQIMPWASQQKRHESRTRPTCPLTDKNAQNLWYCLIGLGHI</sequence>
<evidence type="ECO:0008006" key="3">
    <source>
        <dbReference type="Google" id="ProtNLM"/>
    </source>
</evidence>
<name>A0AAE0MYC9_9PEZI</name>
<feature type="non-terminal residue" evidence="1">
    <location>
        <position position="132"/>
    </location>
</feature>
<proteinExistence type="predicted"/>
<evidence type="ECO:0000313" key="1">
    <source>
        <dbReference type="EMBL" id="KAK3361492.1"/>
    </source>
</evidence>
<feature type="non-terminal residue" evidence="1">
    <location>
        <position position="1"/>
    </location>
</feature>
<dbReference type="Proteomes" id="UP001287356">
    <property type="component" value="Unassembled WGS sequence"/>
</dbReference>
<dbReference type="EMBL" id="JAULSN010000011">
    <property type="protein sequence ID" value="KAK3361492.1"/>
    <property type="molecule type" value="Genomic_DNA"/>
</dbReference>
<comment type="caution">
    <text evidence="1">The sequence shown here is derived from an EMBL/GenBank/DDBJ whole genome shotgun (WGS) entry which is preliminary data.</text>
</comment>
<reference evidence="1" key="1">
    <citation type="journal article" date="2023" name="Mol. Phylogenet. Evol.">
        <title>Genome-scale phylogeny and comparative genomics of the fungal order Sordariales.</title>
        <authorList>
            <person name="Hensen N."/>
            <person name="Bonometti L."/>
            <person name="Westerberg I."/>
            <person name="Brannstrom I.O."/>
            <person name="Guillou S."/>
            <person name="Cros-Aarteil S."/>
            <person name="Calhoun S."/>
            <person name="Haridas S."/>
            <person name="Kuo A."/>
            <person name="Mondo S."/>
            <person name="Pangilinan J."/>
            <person name="Riley R."/>
            <person name="LaButti K."/>
            <person name="Andreopoulos B."/>
            <person name="Lipzen A."/>
            <person name="Chen C."/>
            <person name="Yan M."/>
            <person name="Daum C."/>
            <person name="Ng V."/>
            <person name="Clum A."/>
            <person name="Steindorff A."/>
            <person name="Ohm R.A."/>
            <person name="Martin F."/>
            <person name="Silar P."/>
            <person name="Natvig D.O."/>
            <person name="Lalanne C."/>
            <person name="Gautier V."/>
            <person name="Ament-Velasquez S.L."/>
            <person name="Kruys A."/>
            <person name="Hutchinson M.I."/>
            <person name="Powell A.J."/>
            <person name="Barry K."/>
            <person name="Miller A.N."/>
            <person name="Grigoriev I.V."/>
            <person name="Debuchy R."/>
            <person name="Gladieux P."/>
            <person name="Hiltunen Thoren M."/>
            <person name="Johannesson H."/>
        </authorList>
    </citation>
    <scope>NUCLEOTIDE SEQUENCE</scope>
    <source>
        <strain evidence="1">CBS 958.72</strain>
    </source>
</reference>
<reference evidence="1" key="2">
    <citation type="submission" date="2023-06" db="EMBL/GenBank/DDBJ databases">
        <authorList>
            <consortium name="Lawrence Berkeley National Laboratory"/>
            <person name="Haridas S."/>
            <person name="Hensen N."/>
            <person name="Bonometti L."/>
            <person name="Westerberg I."/>
            <person name="Brannstrom I.O."/>
            <person name="Guillou S."/>
            <person name="Cros-Aarteil S."/>
            <person name="Calhoun S."/>
            <person name="Kuo A."/>
            <person name="Mondo S."/>
            <person name="Pangilinan J."/>
            <person name="Riley R."/>
            <person name="Labutti K."/>
            <person name="Andreopoulos B."/>
            <person name="Lipzen A."/>
            <person name="Chen C."/>
            <person name="Yanf M."/>
            <person name="Daum C."/>
            <person name="Ng V."/>
            <person name="Clum A."/>
            <person name="Steindorff A."/>
            <person name="Ohm R."/>
            <person name="Martin F."/>
            <person name="Silar P."/>
            <person name="Natvig D."/>
            <person name="Lalanne C."/>
            <person name="Gautier V."/>
            <person name="Ament-Velasquez S.L."/>
            <person name="Kruys A."/>
            <person name="Hutchinson M.I."/>
            <person name="Powell A.J."/>
            <person name="Barry K."/>
            <person name="Miller A.N."/>
            <person name="Grigoriev I.V."/>
            <person name="Debuchy R."/>
            <person name="Gladieux P."/>
            <person name="Thoren M.H."/>
            <person name="Johannesson H."/>
        </authorList>
    </citation>
    <scope>NUCLEOTIDE SEQUENCE</scope>
    <source>
        <strain evidence="1">CBS 958.72</strain>
    </source>
</reference>
<protein>
    <recommendedName>
        <fullName evidence="3">HET-domain-containing protein</fullName>
    </recommendedName>
</protein>